<evidence type="ECO:0000313" key="21">
    <source>
        <dbReference type="EMBL" id="PBQ24053.1"/>
    </source>
</evidence>
<name>A0A2A3TUX8_LEVBR</name>
<feature type="binding site" evidence="16">
    <location>
        <position position="272"/>
    </location>
    <ligand>
        <name>substrate</name>
    </ligand>
</feature>
<dbReference type="InterPro" id="IPR055152">
    <property type="entry name" value="Transketolase-like_C_2"/>
</dbReference>
<dbReference type="FunFam" id="3.40.50.970:FF:000045">
    <property type="entry name" value="Transketolase"/>
    <property type="match status" value="1"/>
</dbReference>
<evidence type="ECO:0000256" key="3">
    <source>
        <dbReference type="ARBA" id="ARBA00001941"/>
    </source>
</evidence>
<dbReference type="Pfam" id="PF00456">
    <property type="entry name" value="Transketolase_N"/>
    <property type="match status" value="1"/>
</dbReference>
<sequence>MTKTDTTAVTATFSKKDVLAVNTLRMLSIDMIEKAQSGHPGLCLDAAPMAYVLWNYHMKVDPKRPNWINRDRFVLSAGHGSALLYSLLHMSGYAVKMDDLKQFRQTDSLTPGHPEVGHTPGVDATTGPLGQGIGMAVGMALAEKHLAATYNTEDYDLIDHQTYALVGDGDLMEGVSQEAINLAGKEKLDKLVVLFDSNDVTLDGPLANGSVETQSYRFKGAGWNYLLVADGEDLGAINDALNQAQKATQPTLIEVKTQIGHGSPQAGTNQVHGSALGAENLAQTKDFYHWSQTPFSVSEDAYAQFKQKIEARGEAAHHEWLKLYTSYQRNEPKLAAQFTPEMGPKLDVSHVKLSDETIGKKVATRVTNSEILQQIAQANPNFWGGAADLSSSNKTQLATAGRFNPTAPANRNVWFGVREFGEAAALNGMTLHGGSRVFGSTFFTFSDYMKAAIRLAALQQLPVTFIFTHDSIAVGEDGPTHEPIEQLAGLRAIPNVDVIRPADAHETLGAWQTIAQTTKRPTVLVLSRQGLPLLAQTSATKVAHGGYVVSPAKHTASDGILIATGSEVQLALAAQVQLRAKQYDVSVVSMPSFELFDQQSQAYRDQVLPPEVDKRLSIEMGSTFGWGKYTGLAGDSLGINTFGLSGQGPTVVDRFGFNVATVVARYEALWKKAE</sequence>
<dbReference type="GO" id="GO:0005829">
    <property type="term" value="C:cytosol"/>
    <property type="evidence" value="ECO:0007669"/>
    <property type="project" value="TreeGrafter"/>
</dbReference>
<evidence type="ECO:0000256" key="11">
    <source>
        <dbReference type="ARBA" id="ARBA00022842"/>
    </source>
</evidence>
<comment type="cofactor">
    <cofactor evidence="1">
        <name>Ca(2+)</name>
        <dbReference type="ChEBI" id="CHEBI:29108"/>
    </cofactor>
</comment>
<keyword evidence="11 18" id="KW-0460">Magnesium</keyword>
<evidence type="ECO:0000256" key="7">
    <source>
        <dbReference type="ARBA" id="ARBA00013152"/>
    </source>
</evidence>
<proteinExistence type="inferred from homology"/>
<dbReference type="EC" id="2.2.1.1" evidence="7 14"/>
<feature type="binding site" evidence="17">
    <location>
        <position position="79"/>
    </location>
    <ligand>
        <name>thiamine diphosphate</name>
        <dbReference type="ChEBI" id="CHEBI:58937"/>
    </ligand>
</feature>
<feature type="binding site" evidence="17">
    <location>
        <begin position="127"/>
        <end position="129"/>
    </location>
    <ligand>
        <name>thiamine diphosphate</name>
        <dbReference type="ChEBI" id="CHEBI:58937"/>
    </ligand>
</feature>
<dbReference type="InterPro" id="IPR009014">
    <property type="entry name" value="Transketo_C/PFOR_II"/>
</dbReference>
<dbReference type="SUPFAM" id="SSF52922">
    <property type="entry name" value="TK C-terminal domain-like"/>
    <property type="match status" value="1"/>
</dbReference>
<feature type="binding site" evidence="16">
    <location>
        <position position="392"/>
    </location>
    <ligand>
        <name>substrate</name>
    </ligand>
</feature>
<dbReference type="InterPro" id="IPR005478">
    <property type="entry name" value="Transketolase_bac-like"/>
</dbReference>
<comment type="cofactor">
    <cofactor evidence="18">
        <name>Mg(2+)</name>
        <dbReference type="ChEBI" id="CHEBI:18420"/>
    </cofactor>
    <text evidence="18">Binds 1 Mg(2+) ion per subunit. Can also utilize other divalent metal cations, such as Ca(2+), Mn(2+) and Co(2+).</text>
</comment>
<dbReference type="CDD" id="cd07033">
    <property type="entry name" value="TPP_PYR_DXS_TK_like"/>
    <property type="match status" value="1"/>
</dbReference>
<dbReference type="Gene3D" id="3.40.50.970">
    <property type="match status" value="2"/>
</dbReference>
<keyword evidence="8" id="KW-0808">Transferase</keyword>
<accession>A0A2A3TUX8</accession>
<dbReference type="PANTHER" id="PTHR43522">
    <property type="entry name" value="TRANSKETOLASE"/>
    <property type="match status" value="1"/>
</dbReference>
<feature type="binding site" evidence="17">
    <location>
        <position position="169"/>
    </location>
    <ligand>
        <name>thiamine diphosphate</name>
        <dbReference type="ChEBI" id="CHEBI:58937"/>
    </ligand>
</feature>
<evidence type="ECO:0000256" key="12">
    <source>
        <dbReference type="ARBA" id="ARBA00023052"/>
    </source>
</evidence>
<dbReference type="Proteomes" id="UP000217918">
    <property type="component" value="Unassembled WGS sequence"/>
</dbReference>
<dbReference type="AlphaFoldDB" id="A0A2A3TUX8"/>
<keyword evidence="12 17" id="KW-0786">Thiamine pyrophosphate</keyword>
<keyword evidence="10" id="KW-0106">Calcium</keyword>
<evidence type="ECO:0000256" key="13">
    <source>
        <dbReference type="ARBA" id="ARBA00049473"/>
    </source>
</evidence>
<feature type="binding site" evidence="16">
    <location>
        <position position="528"/>
    </location>
    <ligand>
        <name>substrate</name>
    </ligand>
</feature>
<reference evidence="21 22" key="1">
    <citation type="submission" date="2017-09" db="EMBL/GenBank/DDBJ databases">
        <title>Genome sequence of Lactobacillus brevis D7.</title>
        <authorList>
            <person name="Kwon M.-S."/>
            <person name="Lim S.K."/>
            <person name="Choi H.-J."/>
        </authorList>
    </citation>
    <scope>NUCLEOTIDE SEQUENCE [LARGE SCALE GENOMIC DNA]</scope>
    <source>
        <strain evidence="21 22">D7</strain>
    </source>
</reference>
<dbReference type="InterPro" id="IPR005475">
    <property type="entry name" value="Transketolase-like_Pyr-bd"/>
</dbReference>
<evidence type="ECO:0000256" key="9">
    <source>
        <dbReference type="ARBA" id="ARBA00022723"/>
    </source>
</evidence>
<dbReference type="PANTHER" id="PTHR43522:SF2">
    <property type="entry name" value="TRANSKETOLASE 1-RELATED"/>
    <property type="match status" value="1"/>
</dbReference>
<feature type="site" description="Important for catalytic activity" evidence="19">
    <location>
        <position position="272"/>
    </location>
</feature>
<comment type="cofactor">
    <cofactor evidence="3">
        <name>Co(2+)</name>
        <dbReference type="ChEBI" id="CHEBI:48828"/>
    </cofactor>
</comment>
<dbReference type="NCBIfam" id="TIGR00232">
    <property type="entry name" value="tktlase_bact"/>
    <property type="match status" value="1"/>
</dbReference>
<evidence type="ECO:0000256" key="1">
    <source>
        <dbReference type="ARBA" id="ARBA00001913"/>
    </source>
</evidence>
<comment type="subunit">
    <text evidence="6">Homodimer.</text>
</comment>
<dbReference type="Pfam" id="PF02779">
    <property type="entry name" value="Transket_pyr"/>
    <property type="match status" value="1"/>
</dbReference>
<comment type="function">
    <text evidence="4">Catalyzes the transfer of a two-carbon ketol group from a ketose donor to an aldose acceptor, via a covalent intermediate with the cofactor thiamine pyrophosphate.</text>
</comment>
<dbReference type="FunFam" id="3.40.50.920:FF:000003">
    <property type="entry name" value="Transketolase"/>
    <property type="match status" value="1"/>
</dbReference>
<feature type="binding site" evidence="17">
    <location>
        <position position="445"/>
    </location>
    <ligand>
        <name>thiamine diphosphate</name>
        <dbReference type="ChEBI" id="CHEBI:58937"/>
    </ligand>
</feature>
<dbReference type="PROSITE" id="PS00802">
    <property type="entry name" value="TRANSKETOLASE_2"/>
    <property type="match status" value="1"/>
</dbReference>
<feature type="binding site" evidence="18">
    <location>
        <position position="200"/>
    </location>
    <ligand>
        <name>Mg(2+)</name>
        <dbReference type="ChEBI" id="CHEBI:18420"/>
    </ligand>
</feature>
<dbReference type="InterPro" id="IPR020826">
    <property type="entry name" value="Transketolase_BS"/>
</dbReference>
<evidence type="ECO:0000259" key="20">
    <source>
        <dbReference type="SMART" id="SM00861"/>
    </source>
</evidence>
<feature type="binding site" evidence="16">
    <location>
        <position position="469"/>
    </location>
    <ligand>
        <name>substrate</name>
    </ligand>
</feature>
<protein>
    <recommendedName>
        <fullName evidence="7 14">Transketolase</fullName>
        <ecNumber evidence="7 14">2.2.1.1</ecNumber>
    </recommendedName>
</protein>
<keyword evidence="9 18" id="KW-0479">Metal-binding</keyword>
<feature type="domain" description="Transketolase-like pyrimidine-binding" evidence="20">
    <location>
        <begin position="362"/>
        <end position="533"/>
    </location>
</feature>
<dbReference type="EMBL" id="NVYO01000001">
    <property type="protein sequence ID" value="PBQ24053.1"/>
    <property type="molecule type" value="Genomic_DNA"/>
</dbReference>
<organism evidence="21 22">
    <name type="scientific">Levilactobacillus brevis</name>
    <name type="common">Lactobacillus brevis</name>
    <dbReference type="NCBI Taxonomy" id="1580"/>
    <lineage>
        <taxon>Bacteria</taxon>
        <taxon>Bacillati</taxon>
        <taxon>Bacillota</taxon>
        <taxon>Bacilli</taxon>
        <taxon>Lactobacillales</taxon>
        <taxon>Lactobacillaceae</taxon>
        <taxon>Levilactobacillus</taxon>
    </lineage>
</organism>
<dbReference type="FunFam" id="3.40.50.970:FF:000004">
    <property type="entry name" value="Transketolase"/>
    <property type="match status" value="1"/>
</dbReference>
<feature type="binding site" evidence="16">
    <location>
        <position position="481"/>
    </location>
    <ligand>
        <name>substrate</name>
    </ligand>
</feature>
<comment type="similarity">
    <text evidence="5">Belongs to the transketolase family.</text>
</comment>
<dbReference type="CDD" id="cd02012">
    <property type="entry name" value="TPP_TK"/>
    <property type="match status" value="1"/>
</dbReference>
<evidence type="ECO:0000256" key="18">
    <source>
        <dbReference type="PIRSR" id="PIRSR605478-4"/>
    </source>
</evidence>
<dbReference type="InterPro" id="IPR029061">
    <property type="entry name" value="THDP-binding"/>
</dbReference>
<evidence type="ECO:0000256" key="6">
    <source>
        <dbReference type="ARBA" id="ARBA00011738"/>
    </source>
</evidence>
<comment type="cofactor">
    <cofactor evidence="2">
        <name>Mn(2+)</name>
        <dbReference type="ChEBI" id="CHEBI:29035"/>
    </cofactor>
</comment>
<evidence type="ECO:0000256" key="8">
    <source>
        <dbReference type="ARBA" id="ARBA00022679"/>
    </source>
</evidence>
<evidence type="ECO:0000256" key="17">
    <source>
        <dbReference type="PIRSR" id="PIRSR605478-3"/>
    </source>
</evidence>
<dbReference type="GO" id="GO:0004802">
    <property type="term" value="F:transketolase activity"/>
    <property type="evidence" value="ECO:0007669"/>
    <property type="project" value="UniProtKB-UniRule"/>
</dbReference>
<feature type="binding site" evidence="16">
    <location>
        <position position="39"/>
    </location>
    <ligand>
        <name>substrate</name>
    </ligand>
</feature>
<feature type="active site" description="Proton donor" evidence="15">
    <location>
        <position position="419"/>
    </location>
</feature>
<comment type="cofactor">
    <cofactor evidence="17">
        <name>thiamine diphosphate</name>
        <dbReference type="ChEBI" id="CHEBI:58937"/>
    </cofactor>
    <text evidence="17">Binds 1 thiamine pyrophosphate per subunit. During the reaction, the substrate forms a covalent intermediate with the cofactor.</text>
</comment>
<evidence type="ECO:0000256" key="19">
    <source>
        <dbReference type="PIRSR" id="PIRSR605478-5"/>
    </source>
</evidence>
<feature type="site" description="Important for catalytic activity" evidence="19">
    <location>
        <position position="39"/>
    </location>
</feature>
<dbReference type="Gene3D" id="3.40.50.920">
    <property type="match status" value="1"/>
</dbReference>
<comment type="caution">
    <text evidence="21">The sequence shown here is derived from an EMBL/GenBank/DDBJ whole genome shotgun (WGS) entry which is preliminary data.</text>
</comment>
<evidence type="ECO:0000256" key="2">
    <source>
        <dbReference type="ARBA" id="ARBA00001936"/>
    </source>
</evidence>
<dbReference type="InterPro" id="IPR033247">
    <property type="entry name" value="Transketolase_fam"/>
</dbReference>
<feature type="binding site" evidence="17">
    <location>
        <position position="198"/>
    </location>
    <ligand>
        <name>thiamine diphosphate</name>
        <dbReference type="ChEBI" id="CHEBI:58937"/>
    </ligand>
</feature>
<feature type="binding site" evidence="18">
    <location>
        <position position="168"/>
    </location>
    <ligand>
        <name>Mg(2+)</name>
        <dbReference type="ChEBI" id="CHEBI:18420"/>
    </ligand>
</feature>
<feature type="binding site" evidence="17">
    <location>
        <position position="272"/>
    </location>
    <ligand>
        <name>thiamine diphosphate</name>
        <dbReference type="ChEBI" id="CHEBI:58937"/>
    </ligand>
</feature>
<dbReference type="SMART" id="SM00861">
    <property type="entry name" value="Transket_pyr"/>
    <property type="match status" value="1"/>
</dbReference>
<dbReference type="InterPro" id="IPR005474">
    <property type="entry name" value="Transketolase_N"/>
</dbReference>
<feature type="binding site" evidence="16">
    <location>
        <position position="477"/>
    </location>
    <ligand>
        <name>substrate</name>
    </ligand>
</feature>
<gene>
    <name evidence="21" type="primary">tkt</name>
    <name evidence="21" type="ORF">CNR29_08485</name>
</gene>
<dbReference type="Pfam" id="PF22613">
    <property type="entry name" value="Transketolase_C_1"/>
    <property type="match status" value="1"/>
</dbReference>
<evidence type="ECO:0000256" key="16">
    <source>
        <dbReference type="PIRSR" id="PIRSR605478-2"/>
    </source>
</evidence>
<evidence type="ECO:0000256" key="10">
    <source>
        <dbReference type="ARBA" id="ARBA00022837"/>
    </source>
</evidence>
<evidence type="ECO:0000256" key="15">
    <source>
        <dbReference type="PIRSR" id="PIRSR605478-1"/>
    </source>
</evidence>
<feature type="binding site" evidence="16">
    <location>
        <position position="365"/>
    </location>
    <ligand>
        <name>substrate</name>
    </ligand>
</feature>
<dbReference type="RefSeq" id="WP_096110153.1">
    <property type="nucleotide sequence ID" value="NZ_CAKMBG010000001.1"/>
</dbReference>
<evidence type="ECO:0000313" key="22">
    <source>
        <dbReference type="Proteomes" id="UP000217918"/>
    </source>
</evidence>
<dbReference type="GO" id="GO:0006098">
    <property type="term" value="P:pentose-phosphate shunt"/>
    <property type="evidence" value="ECO:0007669"/>
    <property type="project" value="TreeGrafter"/>
</dbReference>
<feature type="binding site" evidence="18">
    <location>
        <position position="198"/>
    </location>
    <ligand>
        <name>Mg(2+)</name>
        <dbReference type="ChEBI" id="CHEBI:18420"/>
    </ligand>
</feature>
<dbReference type="GO" id="GO:0046872">
    <property type="term" value="F:metal ion binding"/>
    <property type="evidence" value="ECO:0007669"/>
    <property type="project" value="UniProtKB-KW"/>
</dbReference>
<dbReference type="SUPFAM" id="SSF52518">
    <property type="entry name" value="Thiamin diphosphate-binding fold (THDP-binding)"/>
    <property type="match status" value="2"/>
</dbReference>
<evidence type="ECO:0000256" key="4">
    <source>
        <dbReference type="ARBA" id="ARBA00002931"/>
    </source>
</evidence>
<evidence type="ECO:0000256" key="14">
    <source>
        <dbReference type="NCBIfam" id="TIGR00232"/>
    </source>
</evidence>
<evidence type="ECO:0000256" key="5">
    <source>
        <dbReference type="ARBA" id="ARBA00007131"/>
    </source>
</evidence>
<comment type="catalytic activity">
    <reaction evidence="13">
        <text>D-sedoheptulose 7-phosphate + D-glyceraldehyde 3-phosphate = aldehydo-D-ribose 5-phosphate + D-xylulose 5-phosphate</text>
        <dbReference type="Rhea" id="RHEA:10508"/>
        <dbReference type="ChEBI" id="CHEBI:57483"/>
        <dbReference type="ChEBI" id="CHEBI:57737"/>
        <dbReference type="ChEBI" id="CHEBI:58273"/>
        <dbReference type="ChEBI" id="CHEBI:59776"/>
        <dbReference type="EC" id="2.2.1.1"/>
    </reaction>
</comment>